<feature type="domain" description="G-protein coupled receptors family 1 profile" evidence="7">
    <location>
        <begin position="111"/>
        <end position="426"/>
    </location>
</feature>
<feature type="transmembrane region" description="Helical" evidence="6">
    <location>
        <begin position="101"/>
        <end position="120"/>
    </location>
</feature>
<dbReference type="Gene3D" id="1.20.1070.10">
    <property type="entry name" value="Rhodopsin 7-helix transmembrane proteins"/>
    <property type="match status" value="1"/>
</dbReference>
<dbReference type="InterPro" id="IPR053071">
    <property type="entry name" value="GPCR1-related_rcpt"/>
</dbReference>
<dbReference type="SUPFAM" id="SSF81321">
    <property type="entry name" value="Family A G protein-coupled receptor-like"/>
    <property type="match status" value="1"/>
</dbReference>
<dbReference type="GO" id="GO:0008528">
    <property type="term" value="F:G protein-coupled peptide receptor activity"/>
    <property type="evidence" value="ECO:0007669"/>
    <property type="project" value="InterPro"/>
</dbReference>
<dbReference type="InterPro" id="IPR017452">
    <property type="entry name" value="GPCR_Rhodpsn_7TM"/>
</dbReference>
<feature type="region of interest" description="Disordered" evidence="5">
    <location>
        <begin position="487"/>
        <end position="511"/>
    </location>
</feature>
<dbReference type="CDD" id="cd14978">
    <property type="entry name" value="7tmA_FMRFamide_R-like"/>
    <property type="match status" value="1"/>
</dbReference>
<comment type="caution">
    <text evidence="8">The sequence shown here is derived from an EMBL/GenBank/DDBJ whole genome shotgun (WGS) entry which is preliminary data.</text>
</comment>
<dbReference type="PROSITE" id="PS50262">
    <property type="entry name" value="G_PROTEIN_RECEP_F1_2"/>
    <property type="match status" value="1"/>
</dbReference>
<feature type="transmembrane region" description="Helical" evidence="6">
    <location>
        <begin position="217"/>
        <end position="239"/>
    </location>
</feature>
<evidence type="ECO:0000256" key="5">
    <source>
        <dbReference type="SAM" id="MobiDB-lite"/>
    </source>
</evidence>
<comment type="subcellular location">
    <subcellularLocation>
        <location evidence="1">Membrane</location>
    </subcellularLocation>
</comment>
<dbReference type="PANTHER" id="PTHR47023:SF1">
    <property type="entry name" value="SEX PEPTIDE RECEPTOR"/>
    <property type="match status" value="1"/>
</dbReference>
<proteinExistence type="predicted"/>
<name>A0AAV2TX85_CALDB</name>
<feature type="transmembrane region" description="Helical" evidence="6">
    <location>
        <begin position="288"/>
        <end position="317"/>
    </location>
</feature>
<keyword evidence="2 6" id="KW-0812">Transmembrane</keyword>
<accession>A0AAV2TX85</accession>
<sequence length="523" mass="58851">MLNHCFENSTGAAILMTRSALSAAVEAVGLGLARDSQNFFTANSPVYKPTAPSQDSLAAFKPALLHLLANSFMESSSAYKCSTVYSLSSGPLLRRILQTCIQPFVMIFTLFTNCVIAVILTRPAMRNPTNTLLLAMAVANLLTVLLPLPIYLMFLTTSVFDKHLSIFKGYMVTYFTTILPTAFHTTTIWITVLLAVQRFVYVQFPLKAQRFFLCQTHLVVIAIFCAFLASLVLQLPGMLFTQFYYALSFCIHGSTQLSSNVSVIDSQYGRMSLGDSSLIKCTPMDETIFFLLLIFRVALVNFLPCTALVVLTTQLIVALHRFARKRHELLNKKREIQQASTGAAHYVTKFSNRPLSKKNSQDKDSVSKMMLVVLGIFLMVELPTTACLCVYAFDTLLQRSSTLLYQIVEICNFLVVLSYPANFFVYLIMSVQFRTTFAETFPICWNWFRSSNKICCRCKGRTKDNIQTKGTQELLIKKETIVSDEKRFPSSSSLQKTEFVNRPLQPGEPSSEKLEHVFVNSDY</sequence>
<feature type="transmembrane region" description="Helical" evidence="6">
    <location>
        <begin position="132"/>
        <end position="154"/>
    </location>
</feature>
<evidence type="ECO:0000313" key="9">
    <source>
        <dbReference type="Proteomes" id="UP001497525"/>
    </source>
</evidence>
<reference evidence="8" key="1">
    <citation type="submission" date="2024-06" db="EMBL/GenBank/DDBJ databases">
        <authorList>
            <person name="Liu X."/>
            <person name="Lenzi L."/>
            <person name="Haldenby T S."/>
            <person name="Uol C."/>
        </authorList>
    </citation>
    <scope>NUCLEOTIDE SEQUENCE</scope>
</reference>
<dbReference type="InterPro" id="IPR019427">
    <property type="entry name" value="7TM_GPCR_serpentine_rcpt_Srw"/>
</dbReference>
<keyword evidence="4 6" id="KW-0472">Membrane</keyword>
<dbReference type="PANTHER" id="PTHR47023">
    <property type="entry name" value="SEX PEPTIDE RECEPTOR"/>
    <property type="match status" value="1"/>
</dbReference>
<evidence type="ECO:0000256" key="4">
    <source>
        <dbReference type="ARBA" id="ARBA00023136"/>
    </source>
</evidence>
<evidence type="ECO:0000256" key="1">
    <source>
        <dbReference type="ARBA" id="ARBA00004370"/>
    </source>
</evidence>
<organism evidence="8 9">
    <name type="scientific">Calicophoron daubneyi</name>
    <name type="common">Rumen fluke</name>
    <name type="synonym">Paramphistomum daubneyi</name>
    <dbReference type="NCBI Taxonomy" id="300641"/>
    <lineage>
        <taxon>Eukaryota</taxon>
        <taxon>Metazoa</taxon>
        <taxon>Spiralia</taxon>
        <taxon>Lophotrochozoa</taxon>
        <taxon>Platyhelminthes</taxon>
        <taxon>Trematoda</taxon>
        <taxon>Digenea</taxon>
        <taxon>Plagiorchiida</taxon>
        <taxon>Pronocephalata</taxon>
        <taxon>Paramphistomoidea</taxon>
        <taxon>Paramphistomidae</taxon>
        <taxon>Calicophoron</taxon>
    </lineage>
</organism>
<evidence type="ECO:0000256" key="3">
    <source>
        <dbReference type="ARBA" id="ARBA00022989"/>
    </source>
</evidence>
<feature type="transmembrane region" description="Helical" evidence="6">
    <location>
        <begin position="174"/>
        <end position="196"/>
    </location>
</feature>
<gene>
    <name evidence="8" type="ORF">CDAUBV1_LOCUS16239</name>
</gene>
<feature type="compositionally biased region" description="Polar residues" evidence="5">
    <location>
        <begin position="489"/>
        <end position="498"/>
    </location>
</feature>
<evidence type="ECO:0000256" key="2">
    <source>
        <dbReference type="ARBA" id="ARBA00022692"/>
    </source>
</evidence>
<evidence type="ECO:0000259" key="7">
    <source>
        <dbReference type="PROSITE" id="PS50262"/>
    </source>
</evidence>
<keyword evidence="3 6" id="KW-1133">Transmembrane helix</keyword>
<dbReference type="EMBL" id="CAXLJL010000822">
    <property type="protein sequence ID" value="CAL5140945.1"/>
    <property type="molecule type" value="Genomic_DNA"/>
</dbReference>
<dbReference type="Pfam" id="PF10324">
    <property type="entry name" value="7TM_GPCR_Srw"/>
    <property type="match status" value="1"/>
</dbReference>
<dbReference type="Proteomes" id="UP001497525">
    <property type="component" value="Unassembled WGS sequence"/>
</dbReference>
<feature type="transmembrane region" description="Helical" evidence="6">
    <location>
        <begin position="371"/>
        <end position="393"/>
    </location>
</feature>
<dbReference type="InterPro" id="IPR000276">
    <property type="entry name" value="GPCR_Rhodpsn"/>
</dbReference>
<dbReference type="AlphaFoldDB" id="A0AAV2TX85"/>
<feature type="transmembrane region" description="Helical" evidence="6">
    <location>
        <begin position="405"/>
        <end position="428"/>
    </location>
</feature>
<dbReference type="PRINTS" id="PR00237">
    <property type="entry name" value="GPCRRHODOPSN"/>
</dbReference>
<protein>
    <recommendedName>
        <fullName evidence="7">G-protein coupled receptors family 1 profile domain-containing protein</fullName>
    </recommendedName>
</protein>
<evidence type="ECO:0000256" key="6">
    <source>
        <dbReference type="SAM" id="Phobius"/>
    </source>
</evidence>
<dbReference type="GO" id="GO:0016020">
    <property type="term" value="C:membrane"/>
    <property type="evidence" value="ECO:0007669"/>
    <property type="project" value="UniProtKB-SubCell"/>
</dbReference>
<evidence type="ECO:0000313" key="8">
    <source>
        <dbReference type="EMBL" id="CAL5140945.1"/>
    </source>
</evidence>